<dbReference type="InterPro" id="IPR035996">
    <property type="entry name" value="4pyrrol_Methylase_sf"/>
</dbReference>
<comment type="pathway">
    <text evidence="7">Porphyrin-containing compound metabolism; siroheme biosynthesis; precorrin-2 from uroporphyrinogen III: step 1/1.</text>
</comment>
<dbReference type="Gene3D" id="3.40.1010.10">
    <property type="entry name" value="Cobalt-precorrin-4 Transmethylase, Domain 1"/>
    <property type="match status" value="1"/>
</dbReference>
<keyword evidence="5" id="KW-0949">S-adenosyl-L-methionine</keyword>
<keyword evidence="6" id="KW-0627">Porphyrin biosynthesis</keyword>
<evidence type="ECO:0000256" key="5">
    <source>
        <dbReference type="ARBA" id="ARBA00022691"/>
    </source>
</evidence>
<evidence type="ECO:0000256" key="6">
    <source>
        <dbReference type="ARBA" id="ARBA00023244"/>
    </source>
</evidence>
<dbReference type="Gene3D" id="3.30.950.10">
    <property type="entry name" value="Methyltransferase, Cobalt-precorrin-4 Transmethylase, Domain 2"/>
    <property type="match status" value="1"/>
</dbReference>
<dbReference type="PANTHER" id="PTHR45790">
    <property type="entry name" value="SIROHEME SYNTHASE-RELATED"/>
    <property type="match status" value="1"/>
</dbReference>
<gene>
    <name evidence="9" type="ORF">BBI01_08420</name>
</gene>
<evidence type="ECO:0000313" key="10">
    <source>
        <dbReference type="Proteomes" id="UP000092651"/>
    </source>
</evidence>
<dbReference type="PANTHER" id="PTHR45790:SF3">
    <property type="entry name" value="S-ADENOSYL-L-METHIONINE-DEPENDENT UROPORPHYRINOGEN III METHYLTRANSFERASE, CHLOROPLASTIC"/>
    <property type="match status" value="1"/>
</dbReference>
<sequence>MKTNIKSPKVYLIGAGPGNPELITVKAVNAIAKADVILCDRLVSPEILEMYANEGTEIIYVGKECSKNASTPQSHINTLMVEYARQNKTIVRLKGGDVSIFSNILDELQALKQNYIPYEIIPGITAALGAAAFAGMPLTARGYSTSVRFLTYYKSDILNEEYWKELATTSDTLVFYMSKGNLTSLVEKFRQLEISDDKKIAVIEQATTPYQKVYTSSFDDFNTTFGDKVFASPSLVIVGKIVNLHEEFSWLENTGKEGLYFKSVENGSVIPNNQNFFEYAV</sequence>
<evidence type="ECO:0000256" key="3">
    <source>
        <dbReference type="ARBA" id="ARBA00022603"/>
    </source>
</evidence>
<dbReference type="EMBL" id="MAYH01000023">
    <property type="protein sequence ID" value="OCA72164.1"/>
    <property type="molecule type" value="Genomic_DNA"/>
</dbReference>
<dbReference type="GO" id="GO:0032259">
    <property type="term" value="P:methylation"/>
    <property type="evidence" value="ECO:0007669"/>
    <property type="project" value="UniProtKB-KW"/>
</dbReference>
<evidence type="ECO:0000313" key="9">
    <source>
        <dbReference type="EMBL" id="OCA72164.1"/>
    </source>
</evidence>
<proteinExistence type="inferred from homology"/>
<dbReference type="GO" id="GO:0004851">
    <property type="term" value="F:uroporphyrin-III C-methyltransferase activity"/>
    <property type="evidence" value="ECO:0007669"/>
    <property type="project" value="UniProtKB-EC"/>
</dbReference>
<keyword evidence="3 9" id="KW-0489">Methyltransferase</keyword>
<dbReference type="InterPro" id="IPR014777">
    <property type="entry name" value="4pyrrole_Mease_sub1"/>
</dbReference>
<dbReference type="AlphaFoldDB" id="A0A1B8ZKS5"/>
<dbReference type="InterPro" id="IPR006366">
    <property type="entry name" value="CobA/CysG_C"/>
</dbReference>
<dbReference type="RefSeq" id="WP_065394391.1">
    <property type="nucleotide sequence ID" value="NZ_MAYH01000023.1"/>
</dbReference>
<evidence type="ECO:0000256" key="1">
    <source>
        <dbReference type="ARBA" id="ARBA00005879"/>
    </source>
</evidence>
<name>A0A1B8ZKS5_9FLAO</name>
<keyword evidence="10" id="KW-1185">Reference proteome</keyword>
<dbReference type="InterPro" id="IPR003043">
    <property type="entry name" value="Uropor_MeTrfase_CS"/>
</dbReference>
<keyword evidence="4 9" id="KW-0808">Transferase</keyword>
<dbReference type="Pfam" id="PF00590">
    <property type="entry name" value="TP_methylase"/>
    <property type="match status" value="1"/>
</dbReference>
<dbReference type="CDD" id="cd11642">
    <property type="entry name" value="SUMT"/>
    <property type="match status" value="1"/>
</dbReference>
<dbReference type="OrthoDB" id="9815856at2"/>
<dbReference type="GO" id="GO:0019354">
    <property type="term" value="P:siroheme biosynthetic process"/>
    <property type="evidence" value="ECO:0007669"/>
    <property type="project" value="InterPro"/>
</dbReference>
<evidence type="ECO:0000256" key="2">
    <source>
        <dbReference type="ARBA" id="ARBA00012162"/>
    </source>
</evidence>
<comment type="caution">
    <text evidence="9">The sequence shown here is derived from an EMBL/GenBank/DDBJ whole genome shotgun (WGS) entry which is preliminary data.</text>
</comment>
<dbReference type="Proteomes" id="UP000092651">
    <property type="component" value="Unassembled WGS sequence"/>
</dbReference>
<reference evidence="9 10" key="1">
    <citation type="submission" date="2016-07" db="EMBL/GenBank/DDBJ databases">
        <authorList>
            <person name="Jeong J.-J."/>
            <person name="Kim D.W."/>
            <person name="Sang M.K."/>
            <person name="Choi I.-G."/>
            <person name="Kim K.D."/>
        </authorList>
    </citation>
    <scope>NUCLEOTIDE SEQUENCE [LARGE SCALE GENOMIC DNA]</scope>
    <source>
        <strain evidence="9 10">UTM-3</strain>
    </source>
</reference>
<dbReference type="SUPFAM" id="SSF53790">
    <property type="entry name" value="Tetrapyrrole methylase"/>
    <property type="match status" value="1"/>
</dbReference>
<dbReference type="PROSITE" id="PS00839">
    <property type="entry name" value="SUMT_1"/>
    <property type="match status" value="1"/>
</dbReference>
<dbReference type="InterPro" id="IPR000878">
    <property type="entry name" value="4pyrrol_Mease"/>
</dbReference>
<protein>
    <recommendedName>
        <fullName evidence="2">uroporphyrinogen-III C-methyltransferase</fullName>
        <ecNumber evidence="2">2.1.1.107</ecNumber>
    </recommendedName>
</protein>
<dbReference type="InterPro" id="IPR014776">
    <property type="entry name" value="4pyrrole_Mease_sub2"/>
</dbReference>
<evidence type="ECO:0000256" key="4">
    <source>
        <dbReference type="ARBA" id="ARBA00022679"/>
    </source>
</evidence>
<dbReference type="NCBIfam" id="TIGR01469">
    <property type="entry name" value="cobA_cysG_Cterm"/>
    <property type="match status" value="1"/>
</dbReference>
<dbReference type="FunFam" id="3.40.1010.10:FF:000001">
    <property type="entry name" value="Siroheme synthase"/>
    <property type="match status" value="1"/>
</dbReference>
<organism evidence="9 10">
    <name type="scientific">Chryseobacterium artocarpi</name>
    <dbReference type="NCBI Taxonomy" id="1414727"/>
    <lineage>
        <taxon>Bacteria</taxon>
        <taxon>Pseudomonadati</taxon>
        <taxon>Bacteroidota</taxon>
        <taxon>Flavobacteriia</taxon>
        <taxon>Flavobacteriales</taxon>
        <taxon>Weeksellaceae</taxon>
        <taxon>Chryseobacterium group</taxon>
        <taxon>Chryseobacterium</taxon>
    </lineage>
</organism>
<dbReference type="InterPro" id="IPR050161">
    <property type="entry name" value="Siro_Cobalamin_biosynth"/>
</dbReference>
<dbReference type="NCBIfam" id="NF004790">
    <property type="entry name" value="PRK06136.1"/>
    <property type="match status" value="1"/>
</dbReference>
<feature type="domain" description="Tetrapyrrole methylase" evidence="8">
    <location>
        <begin position="9"/>
        <end position="219"/>
    </location>
</feature>
<dbReference type="EC" id="2.1.1.107" evidence="2"/>
<accession>A0A1B8ZKS5</accession>
<evidence type="ECO:0000259" key="8">
    <source>
        <dbReference type="Pfam" id="PF00590"/>
    </source>
</evidence>
<comment type="similarity">
    <text evidence="1">Belongs to the precorrin methyltransferase family.</text>
</comment>
<evidence type="ECO:0000256" key="7">
    <source>
        <dbReference type="ARBA" id="ARBA00025705"/>
    </source>
</evidence>